<evidence type="ECO:0000313" key="3">
    <source>
        <dbReference type="WBParaSite" id="HCON_00022980-00001"/>
    </source>
</evidence>
<accession>A0A7I5E665</accession>
<feature type="region of interest" description="Disordered" evidence="1">
    <location>
        <begin position="1"/>
        <end position="21"/>
    </location>
</feature>
<sequence length="343" mass="38095">MSSTPNANRAAGAHRPQGNGSSSAANYLTLAGLLNLVRLGENQKAGRTRAPVRPRAPHLTQLSLLWWKVAGGVPIPSLNTKYQEGCSAAPLPIWGPTRHPRFSDAWDAKNEYLSDGQKMPAGIQHPAYADKTPRQVWQELNEYVDFHSDEDPQRREGMLFHFHKGGYEARSHAVSRALRKLHDPRVSMTEVPEGYACLPDGTRFLQYHTPELHIYYSAWVIEKACALGLKAIVADGVHDLQIDATNKTGQLYVIHGVTDNGVDIPMLYAITTRLLNVLLEARCDGQAHSDTLRMFKRFQGSATQCGTETVERQETAEKGHFAEAPCGKRYESFCMTVTECTVL</sequence>
<organism evidence="2 3">
    <name type="scientific">Haemonchus contortus</name>
    <name type="common">Barber pole worm</name>
    <dbReference type="NCBI Taxonomy" id="6289"/>
    <lineage>
        <taxon>Eukaryota</taxon>
        <taxon>Metazoa</taxon>
        <taxon>Ecdysozoa</taxon>
        <taxon>Nematoda</taxon>
        <taxon>Chromadorea</taxon>
        <taxon>Rhabditida</taxon>
        <taxon>Rhabditina</taxon>
        <taxon>Rhabditomorpha</taxon>
        <taxon>Strongyloidea</taxon>
        <taxon>Trichostrongylidae</taxon>
        <taxon>Haemonchus</taxon>
    </lineage>
</organism>
<dbReference type="WBParaSite" id="HCON_00022980-00001">
    <property type="protein sequence ID" value="HCON_00022980-00001"/>
    <property type="gene ID" value="HCON_00022980"/>
</dbReference>
<dbReference type="Proteomes" id="UP000025227">
    <property type="component" value="Unplaced"/>
</dbReference>
<name>A0A7I5E665_HAECO</name>
<proteinExistence type="predicted"/>
<reference evidence="3" key="1">
    <citation type="submission" date="2020-12" db="UniProtKB">
        <authorList>
            <consortium name="WormBaseParasite"/>
        </authorList>
    </citation>
    <scope>IDENTIFICATION</scope>
    <source>
        <strain evidence="3">MHco3</strain>
    </source>
</reference>
<evidence type="ECO:0000313" key="2">
    <source>
        <dbReference type="Proteomes" id="UP000025227"/>
    </source>
</evidence>
<dbReference type="AlphaFoldDB" id="A0A7I5E665"/>
<keyword evidence="2" id="KW-1185">Reference proteome</keyword>
<protein>
    <submittedName>
        <fullName evidence="3">SRR1 domain-containing protein</fullName>
    </submittedName>
</protein>
<evidence type="ECO:0000256" key="1">
    <source>
        <dbReference type="SAM" id="MobiDB-lite"/>
    </source>
</evidence>